<dbReference type="EMBL" id="KX397369">
    <property type="protein sequence ID" value="ANZ49385.1"/>
    <property type="molecule type" value="Genomic_DNA"/>
</dbReference>
<dbReference type="RefSeq" id="YP_009278638.1">
    <property type="nucleotide sequence ID" value="NC_031010.1"/>
</dbReference>
<gene>
    <name evidence="1" type="ORF">KWAN_33</name>
</gene>
<dbReference type="KEGG" id="vg:29061877"/>
<accession>A0A1B2IDV6</accession>
<evidence type="ECO:0000313" key="1">
    <source>
        <dbReference type="EMBL" id="ANZ49385.1"/>
    </source>
</evidence>
<reference evidence="1 2" key="1">
    <citation type="submission" date="2016-06" db="EMBL/GenBank/DDBJ databases">
        <authorList>
            <person name="Kjaerup R.B."/>
            <person name="Dalgaard T.S."/>
            <person name="Juul-Madsen H.R."/>
        </authorList>
    </citation>
    <scope>NUCLEOTIDE SEQUENCE [LARGE SCALE GENOMIC DNA]</scope>
</reference>
<proteinExistence type="predicted"/>
<dbReference type="Proteomes" id="UP000202923">
    <property type="component" value="Genome"/>
</dbReference>
<protein>
    <submittedName>
        <fullName evidence="1">Uncharacterized protein</fullName>
    </submittedName>
</protein>
<sequence length="353" mass="40379">MFSHADLNQAAIKGIYADPSAIQIAAAVKNNQQRIRNFLERSGTRVVSNHLILELITNVGYAGEITYDNVEWACMRKLAGIGNALKLSSVGEFGQVHNGKFITGQDEIISLVARPVDPNLPFQDYTPAVYLYHEYTNLNWQLGTDKPQGVSIIEINLVALLWQYAKGVEYYQRTKTPITSPVYAQQHVVYRMLPSYMDIAFLNIHRRVATGLEVEKDAPSRVVPVPPLRDLAVRHATKIDEALKKGTPLPGVVLRHVPQFFSTFEPSTALDRILFRESGSTLQSNWPREIVNWEWALFCYQYDNPAMQKDKSNLKVDLERFEDLRVLDKLKRPVQNHYKHSLLYPLYRILEQN</sequence>
<dbReference type="GeneID" id="29061877"/>
<dbReference type="OrthoDB" id="6117at10239"/>
<name>A0A1B2IDV6_9CAUD</name>
<organism evidence="1 2">
    <name type="scientific">Erwinia phage vB_EamM_Kwan</name>
    <dbReference type="NCBI Taxonomy" id="1883374"/>
    <lineage>
        <taxon>Viruses</taxon>
        <taxon>Duplodnaviria</taxon>
        <taxon>Heunggongvirae</taxon>
        <taxon>Uroviricota</taxon>
        <taxon>Caudoviricetes</taxon>
        <taxon>Chimalliviridae</taxon>
        <taxon>Wellingtonvirus</taxon>
        <taxon>Wellingtonvirus wellington</taxon>
    </lineage>
</organism>
<evidence type="ECO:0000313" key="2">
    <source>
        <dbReference type="Proteomes" id="UP000202923"/>
    </source>
</evidence>